<reference evidence="2" key="2">
    <citation type="submission" date="2021-02" db="EMBL/GenBank/DDBJ databases">
        <authorList>
            <person name="Kimball J.A."/>
            <person name="Haas M.W."/>
            <person name="Macchietto M."/>
            <person name="Kono T."/>
            <person name="Duquette J."/>
            <person name="Shao M."/>
        </authorList>
    </citation>
    <scope>NUCLEOTIDE SEQUENCE</scope>
    <source>
        <tissue evidence="2">Fresh leaf tissue</tissue>
    </source>
</reference>
<protein>
    <submittedName>
        <fullName evidence="2">Uncharacterized protein</fullName>
    </submittedName>
</protein>
<reference evidence="2" key="1">
    <citation type="journal article" date="2021" name="bioRxiv">
        <title>Whole Genome Assembly and Annotation of Northern Wild Rice, Zizania palustris L., Supports a Whole Genome Duplication in the Zizania Genus.</title>
        <authorList>
            <person name="Haas M."/>
            <person name="Kono T."/>
            <person name="Macchietto M."/>
            <person name="Millas R."/>
            <person name="McGilp L."/>
            <person name="Shao M."/>
            <person name="Duquette J."/>
            <person name="Hirsch C.N."/>
            <person name="Kimball J."/>
        </authorList>
    </citation>
    <scope>NUCLEOTIDE SEQUENCE</scope>
    <source>
        <tissue evidence="2">Fresh leaf tissue</tissue>
    </source>
</reference>
<evidence type="ECO:0000256" key="1">
    <source>
        <dbReference type="SAM" id="MobiDB-lite"/>
    </source>
</evidence>
<organism evidence="2 3">
    <name type="scientific">Zizania palustris</name>
    <name type="common">Northern wild rice</name>
    <dbReference type="NCBI Taxonomy" id="103762"/>
    <lineage>
        <taxon>Eukaryota</taxon>
        <taxon>Viridiplantae</taxon>
        <taxon>Streptophyta</taxon>
        <taxon>Embryophyta</taxon>
        <taxon>Tracheophyta</taxon>
        <taxon>Spermatophyta</taxon>
        <taxon>Magnoliopsida</taxon>
        <taxon>Liliopsida</taxon>
        <taxon>Poales</taxon>
        <taxon>Poaceae</taxon>
        <taxon>BOP clade</taxon>
        <taxon>Oryzoideae</taxon>
        <taxon>Oryzeae</taxon>
        <taxon>Zizaniinae</taxon>
        <taxon>Zizania</taxon>
    </lineage>
</organism>
<feature type="compositionally biased region" description="Basic and acidic residues" evidence="1">
    <location>
        <begin position="56"/>
        <end position="68"/>
    </location>
</feature>
<evidence type="ECO:0000313" key="3">
    <source>
        <dbReference type="Proteomes" id="UP000729402"/>
    </source>
</evidence>
<dbReference type="AlphaFoldDB" id="A0A8J5RN05"/>
<feature type="compositionally biased region" description="Basic and acidic residues" evidence="1">
    <location>
        <begin position="81"/>
        <end position="100"/>
    </location>
</feature>
<proteinExistence type="predicted"/>
<comment type="caution">
    <text evidence="2">The sequence shown here is derived from an EMBL/GenBank/DDBJ whole genome shotgun (WGS) entry which is preliminary data.</text>
</comment>
<feature type="region of interest" description="Disordered" evidence="1">
    <location>
        <begin position="25"/>
        <end position="107"/>
    </location>
</feature>
<sequence>MGRSPSPSPGKINSAYTDLDTVWPWINDEEDGSDHGGAVRRDRGGAIEGKNGGNAREAEKEKGREHLSPQRFSGENTRPAVMREDTRRQRRFVGDGRDGRSLVVDDE</sequence>
<dbReference type="Proteomes" id="UP000729402">
    <property type="component" value="Unassembled WGS sequence"/>
</dbReference>
<gene>
    <name evidence="2" type="ORF">GUJ93_ZPchr0001g32257</name>
</gene>
<feature type="compositionally biased region" description="Basic and acidic residues" evidence="1">
    <location>
        <begin position="33"/>
        <end position="45"/>
    </location>
</feature>
<keyword evidence="3" id="KW-1185">Reference proteome</keyword>
<dbReference type="EMBL" id="JAAALK010000288">
    <property type="protein sequence ID" value="KAG8051897.1"/>
    <property type="molecule type" value="Genomic_DNA"/>
</dbReference>
<evidence type="ECO:0000313" key="2">
    <source>
        <dbReference type="EMBL" id="KAG8051897.1"/>
    </source>
</evidence>
<accession>A0A8J5RN05</accession>
<name>A0A8J5RN05_ZIZPA</name>